<sequence>MLLQFCVYESPRWLLSKGKVREAAAILNIFIAPYFKNQSLNLDHNKLNITASGSNQPLIKIFLRKRWILGQLLLALAAGFGIGLMYYGMPLGLGNGNFSLNLYLSTGLNALLELPACHACWRLWRSTLLVPSILSGVCGMLCMMAGEWKVLQLILELTSFFSACTAFDLLLIYTAELFPTSIRNATVSIVWQAVVLGAWIFGYFSARNKGIGDF</sequence>
<evidence type="ECO:0000256" key="1">
    <source>
        <dbReference type="ARBA" id="ARBA00004141"/>
    </source>
</evidence>
<evidence type="ECO:0000256" key="2">
    <source>
        <dbReference type="ARBA" id="ARBA00022692"/>
    </source>
</evidence>
<keyword evidence="9" id="KW-1185">Reference proteome</keyword>
<dbReference type="EMBL" id="JAJAGQ010000024">
    <property type="protein sequence ID" value="KAJ8526923.1"/>
    <property type="molecule type" value="Genomic_DNA"/>
</dbReference>
<organism evidence="8 9">
    <name type="scientific">Anisodus acutangulus</name>
    <dbReference type="NCBI Taxonomy" id="402998"/>
    <lineage>
        <taxon>Eukaryota</taxon>
        <taxon>Viridiplantae</taxon>
        <taxon>Streptophyta</taxon>
        <taxon>Embryophyta</taxon>
        <taxon>Tracheophyta</taxon>
        <taxon>Spermatophyta</taxon>
        <taxon>Magnoliopsida</taxon>
        <taxon>eudicotyledons</taxon>
        <taxon>Gunneridae</taxon>
        <taxon>Pentapetalae</taxon>
        <taxon>asterids</taxon>
        <taxon>lamiids</taxon>
        <taxon>Solanales</taxon>
        <taxon>Solanaceae</taxon>
        <taxon>Solanoideae</taxon>
        <taxon>Hyoscyameae</taxon>
        <taxon>Anisodus</taxon>
    </lineage>
</organism>
<feature type="transmembrane region" description="Helical" evidence="7">
    <location>
        <begin position="185"/>
        <end position="206"/>
    </location>
</feature>
<comment type="catalytic activity">
    <reaction evidence="6">
        <text>phosphate(in) + H(+)(in) = phosphate(out) + H(+)(out)</text>
        <dbReference type="Rhea" id="RHEA:29939"/>
        <dbReference type="ChEBI" id="CHEBI:15378"/>
        <dbReference type="ChEBI" id="CHEBI:43474"/>
    </reaction>
    <physiologicalReaction direction="right-to-left" evidence="6">
        <dbReference type="Rhea" id="RHEA:29941"/>
    </physiologicalReaction>
</comment>
<dbReference type="Proteomes" id="UP001152561">
    <property type="component" value="Unassembled WGS sequence"/>
</dbReference>
<evidence type="ECO:0000313" key="9">
    <source>
        <dbReference type="Proteomes" id="UP001152561"/>
    </source>
</evidence>
<dbReference type="PANTHER" id="PTHR24064">
    <property type="entry name" value="SOLUTE CARRIER FAMILY 22 MEMBER"/>
    <property type="match status" value="1"/>
</dbReference>
<keyword evidence="3 7" id="KW-1133">Transmembrane helix</keyword>
<evidence type="ECO:0000256" key="3">
    <source>
        <dbReference type="ARBA" id="ARBA00022989"/>
    </source>
</evidence>
<feature type="transmembrane region" description="Helical" evidence="7">
    <location>
        <begin position="128"/>
        <end position="146"/>
    </location>
</feature>
<protein>
    <submittedName>
        <fullName evidence="8">Uncharacterized protein</fullName>
    </submittedName>
</protein>
<comment type="subcellular location">
    <subcellularLocation>
        <location evidence="1">Membrane</location>
        <topology evidence="1">Multi-pass membrane protein</topology>
    </subcellularLocation>
</comment>
<evidence type="ECO:0000256" key="7">
    <source>
        <dbReference type="SAM" id="Phobius"/>
    </source>
</evidence>
<comment type="similarity">
    <text evidence="5">Belongs to the major facilitator superfamily. Phosphate:H(+) symporter (TC 2.A.1.9) family.</text>
</comment>
<feature type="transmembrane region" description="Helical" evidence="7">
    <location>
        <begin position="67"/>
        <end position="88"/>
    </location>
</feature>
<keyword evidence="4 7" id="KW-0472">Membrane</keyword>
<evidence type="ECO:0000256" key="5">
    <source>
        <dbReference type="ARBA" id="ARBA00044504"/>
    </source>
</evidence>
<dbReference type="OrthoDB" id="5296287at2759"/>
<accession>A0A9Q1QSV1</accession>
<evidence type="ECO:0000313" key="8">
    <source>
        <dbReference type="EMBL" id="KAJ8526923.1"/>
    </source>
</evidence>
<dbReference type="SUPFAM" id="SSF103473">
    <property type="entry name" value="MFS general substrate transporter"/>
    <property type="match status" value="1"/>
</dbReference>
<keyword evidence="2 7" id="KW-0812">Transmembrane</keyword>
<proteinExistence type="inferred from homology"/>
<reference evidence="9" key="1">
    <citation type="journal article" date="2023" name="Proc. Natl. Acad. Sci. U.S.A.">
        <title>Genomic and structural basis for evolution of tropane alkaloid biosynthesis.</title>
        <authorList>
            <person name="Wanga Y.-J."/>
            <person name="Taina T."/>
            <person name="Yua J.-Y."/>
            <person name="Lia J."/>
            <person name="Xua B."/>
            <person name="Chenc J."/>
            <person name="D'Auriad J.C."/>
            <person name="Huanga J.-P."/>
            <person name="Huanga S.-X."/>
        </authorList>
    </citation>
    <scope>NUCLEOTIDE SEQUENCE [LARGE SCALE GENOMIC DNA]</scope>
    <source>
        <strain evidence="9">cv. KIB-2019</strain>
    </source>
</reference>
<evidence type="ECO:0000256" key="6">
    <source>
        <dbReference type="ARBA" id="ARBA00049011"/>
    </source>
</evidence>
<gene>
    <name evidence="8" type="ORF">K7X08_029400</name>
</gene>
<comment type="caution">
    <text evidence="8">The sequence shown here is derived from an EMBL/GenBank/DDBJ whole genome shotgun (WGS) entry which is preliminary data.</text>
</comment>
<dbReference type="AlphaFoldDB" id="A0A9Q1QSV1"/>
<dbReference type="GO" id="GO:0016020">
    <property type="term" value="C:membrane"/>
    <property type="evidence" value="ECO:0007669"/>
    <property type="project" value="UniProtKB-SubCell"/>
</dbReference>
<feature type="transmembrane region" description="Helical" evidence="7">
    <location>
        <begin position="152"/>
        <end position="173"/>
    </location>
</feature>
<name>A0A9Q1QSV1_9SOLA</name>
<dbReference type="InterPro" id="IPR036259">
    <property type="entry name" value="MFS_trans_sf"/>
</dbReference>
<evidence type="ECO:0000256" key="4">
    <source>
        <dbReference type="ARBA" id="ARBA00023136"/>
    </source>
</evidence>
<dbReference type="Gene3D" id="1.20.1250.20">
    <property type="entry name" value="MFS general substrate transporter like domains"/>
    <property type="match status" value="1"/>
</dbReference>